<dbReference type="InterPro" id="IPR050494">
    <property type="entry name" value="Ser_Thr_dual-spec_kinase"/>
</dbReference>
<evidence type="ECO:0000256" key="4">
    <source>
        <dbReference type="ARBA" id="ARBA00022777"/>
    </source>
</evidence>
<dbReference type="InterPro" id="IPR011009">
    <property type="entry name" value="Kinase-like_dom_sf"/>
</dbReference>
<keyword evidence="5" id="KW-0067">ATP-binding</keyword>
<dbReference type="GO" id="GO:0005524">
    <property type="term" value="F:ATP binding"/>
    <property type="evidence" value="ECO:0007669"/>
    <property type="project" value="UniProtKB-KW"/>
</dbReference>
<dbReference type="EMBL" id="QBLH01003497">
    <property type="protein sequence ID" value="TGZ37971.1"/>
    <property type="molecule type" value="Genomic_DNA"/>
</dbReference>
<evidence type="ECO:0000259" key="7">
    <source>
        <dbReference type="PROSITE" id="PS50011"/>
    </source>
</evidence>
<feature type="compositionally biased region" description="Basic and acidic residues" evidence="6">
    <location>
        <begin position="118"/>
        <end position="129"/>
    </location>
</feature>
<dbReference type="SUPFAM" id="SSF56112">
    <property type="entry name" value="Protein kinase-like (PK-like)"/>
    <property type="match status" value="1"/>
</dbReference>
<dbReference type="PROSITE" id="PS50011">
    <property type="entry name" value="PROTEIN_KINASE_DOM"/>
    <property type="match status" value="1"/>
</dbReference>
<evidence type="ECO:0000256" key="3">
    <source>
        <dbReference type="ARBA" id="ARBA00022741"/>
    </source>
</evidence>
<protein>
    <recommendedName>
        <fullName evidence="7">Protein kinase domain-containing protein</fullName>
    </recommendedName>
</protein>
<keyword evidence="1" id="KW-0723">Serine/threonine-protein kinase</keyword>
<feature type="compositionally biased region" description="Low complexity" evidence="6">
    <location>
        <begin position="157"/>
        <end position="169"/>
    </location>
</feature>
<dbReference type="AlphaFoldDB" id="A0A4S2JP36"/>
<comment type="caution">
    <text evidence="8">The sequence shown here is derived from an EMBL/GenBank/DDBJ whole genome shotgun (WGS) entry which is preliminary data.</text>
</comment>
<dbReference type="InterPro" id="IPR000719">
    <property type="entry name" value="Prot_kinase_dom"/>
</dbReference>
<dbReference type="GO" id="GO:0004674">
    <property type="term" value="F:protein serine/threonine kinase activity"/>
    <property type="evidence" value="ECO:0007669"/>
    <property type="project" value="UniProtKB-KW"/>
</dbReference>
<evidence type="ECO:0000256" key="2">
    <source>
        <dbReference type="ARBA" id="ARBA00022679"/>
    </source>
</evidence>
<dbReference type="Proteomes" id="UP000310200">
    <property type="component" value="Unassembled WGS sequence"/>
</dbReference>
<feature type="region of interest" description="Disordered" evidence="6">
    <location>
        <begin position="102"/>
        <end position="132"/>
    </location>
</feature>
<proteinExistence type="predicted"/>
<dbReference type="Pfam" id="PF00069">
    <property type="entry name" value="Pkinase"/>
    <property type="match status" value="1"/>
</dbReference>
<feature type="region of interest" description="Disordered" evidence="6">
    <location>
        <begin position="150"/>
        <end position="215"/>
    </location>
</feature>
<evidence type="ECO:0000313" key="8">
    <source>
        <dbReference type="EMBL" id="TGZ37971.1"/>
    </source>
</evidence>
<dbReference type="GO" id="GO:0005634">
    <property type="term" value="C:nucleus"/>
    <property type="evidence" value="ECO:0007669"/>
    <property type="project" value="TreeGrafter"/>
</dbReference>
<sequence length="231" mass="25608">MKQNYASPLGQTIAEVIDFGSSCYENQRVYTYIQSRFYRAPEVILGARYGMPIDMWSLGCILAELFTGFPLLPGEDEGDQLACIIEMLGMPPQRLLQNSKRYLDSGNNASSGDISASKTERQQQRERVSELPVTIFDPYPLGSYGCLSESQLHGSHRSNQSSSHQSLNSVDGATTGKSQRARQTHQAQQQQHNNNGASHDNYSSHGSSSSSSRLVLSFQPGIQEILEELRQ</sequence>
<name>A0A4S2JP36_9HYME</name>
<feature type="domain" description="Protein kinase" evidence="7">
    <location>
        <begin position="1"/>
        <end position="140"/>
    </location>
</feature>
<dbReference type="Gene3D" id="1.10.510.10">
    <property type="entry name" value="Transferase(Phosphotransferase) domain 1"/>
    <property type="match status" value="1"/>
</dbReference>
<gene>
    <name evidence="8" type="ORF">DBV15_08344</name>
</gene>
<dbReference type="GO" id="GO:0005856">
    <property type="term" value="C:cytoskeleton"/>
    <property type="evidence" value="ECO:0007669"/>
    <property type="project" value="TreeGrafter"/>
</dbReference>
<keyword evidence="3" id="KW-0547">Nucleotide-binding</keyword>
<dbReference type="PANTHER" id="PTHR24058:SF112">
    <property type="entry name" value="DUAL SPECIFICITY TYROSINE-PHOSPHORYLATION-REGULATED KINASE 3 HOMOLOG-RELATED"/>
    <property type="match status" value="1"/>
</dbReference>
<evidence type="ECO:0000313" key="9">
    <source>
        <dbReference type="Proteomes" id="UP000310200"/>
    </source>
</evidence>
<dbReference type="GO" id="GO:0005737">
    <property type="term" value="C:cytoplasm"/>
    <property type="evidence" value="ECO:0007669"/>
    <property type="project" value="TreeGrafter"/>
</dbReference>
<evidence type="ECO:0000256" key="5">
    <source>
        <dbReference type="ARBA" id="ARBA00022840"/>
    </source>
</evidence>
<organism evidence="8 9">
    <name type="scientific">Temnothorax longispinosus</name>
    <dbReference type="NCBI Taxonomy" id="300112"/>
    <lineage>
        <taxon>Eukaryota</taxon>
        <taxon>Metazoa</taxon>
        <taxon>Ecdysozoa</taxon>
        <taxon>Arthropoda</taxon>
        <taxon>Hexapoda</taxon>
        <taxon>Insecta</taxon>
        <taxon>Pterygota</taxon>
        <taxon>Neoptera</taxon>
        <taxon>Endopterygota</taxon>
        <taxon>Hymenoptera</taxon>
        <taxon>Apocrita</taxon>
        <taxon>Aculeata</taxon>
        <taxon>Formicoidea</taxon>
        <taxon>Formicidae</taxon>
        <taxon>Myrmicinae</taxon>
        <taxon>Temnothorax</taxon>
    </lineage>
</organism>
<keyword evidence="2" id="KW-0808">Transferase</keyword>
<feature type="compositionally biased region" description="Low complexity" evidence="6">
    <location>
        <begin position="203"/>
        <end position="212"/>
    </location>
</feature>
<feature type="compositionally biased region" description="Polar residues" evidence="6">
    <location>
        <begin position="102"/>
        <end position="117"/>
    </location>
</feature>
<keyword evidence="4" id="KW-0418">Kinase</keyword>
<evidence type="ECO:0000256" key="1">
    <source>
        <dbReference type="ARBA" id="ARBA00022527"/>
    </source>
</evidence>
<accession>A0A4S2JP36</accession>
<dbReference type="STRING" id="300112.A0A4S2JP36"/>
<evidence type="ECO:0000256" key="6">
    <source>
        <dbReference type="SAM" id="MobiDB-lite"/>
    </source>
</evidence>
<dbReference type="PANTHER" id="PTHR24058">
    <property type="entry name" value="DUAL SPECIFICITY PROTEIN KINASE"/>
    <property type="match status" value="1"/>
</dbReference>
<reference evidence="8 9" key="1">
    <citation type="journal article" date="2019" name="Philos. Trans. R. Soc. Lond., B, Biol. Sci.">
        <title>Ant behaviour and brain gene expression of defending hosts depend on the ecological success of the intruding social parasite.</title>
        <authorList>
            <person name="Kaur R."/>
            <person name="Stoldt M."/>
            <person name="Jongepier E."/>
            <person name="Feldmeyer B."/>
            <person name="Menzel F."/>
            <person name="Bornberg-Bauer E."/>
            <person name="Foitzik S."/>
        </authorList>
    </citation>
    <scope>NUCLEOTIDE SEQUENCE [LARGE SCALE GENOMIC DNA]</scope>
    <source>
        <tissue evidence="8">Whole body</tissue>
    </source>
</reference>
<keyword evidence="9" id="KW-1185">Reference proteome</keyword>